<keyword evidence="3" id="KW-1185">Reference proteome</keyword>
<reference evidence="2 3" key="1">
    <citation type="submission" date="2020-06" db="EMBL/GenBank/DDBJ databases">
        <title>Whole-genome sequence of Allochromatium humboldtianum DSM 21881, type strain.</title>
        <authorList>
            <person name="Kyndt J.A."/>
            <person name="Meyer T.E."/>
        </authorList>
    </citation>
    <scope>NUCLEOTIDE SEQUENCE [LARGE SCALE GENOMIC DNA]</scope>
    <source>
        <strain evidence="2 3">DSM 21881</strain>
    </source>
</reference>
<evidence type="ECO:0000256" key="1">
    <source>
        <dbReference type="SAM" id="MobiDB-lite"/>
    </source>
</evidence>
<accession>A0A850RFS5</accession>
<dbReference type="Pfam" id="PF05930">
    <property type="entry name" value="Phage_AlpA"/>
    <property type="match status" value="1"/>
</dbReference>
<dbReference type="AlphaFoldDB" id="A0A850RFS5"/>
<feature type="compositionally biased region" description="Polar residues" evidence="1">
    <location>
        <begin position="10"/>
        <end position="30"/>
    </location>
</feature>
<evidence type="ECO:0000313" key="2">
    <source>
        <dbReference type="EMBL" id="NVZ09790.1"/>
    </source>
</evidence>
<proteinExistence type="predicted"/>
<organism evidence="2 3">
    <name type="scientific">Allochromatium humboldtianum</name>
    <dbReference type="NCBI Taxonomy" id="504901"/>
    <lineage>
        <taxon>Bacteria</taxon>
        <taxon>Pseudomonadati</taxon>
        <taxon>Pseudomonadota</taxon>
        <taxon>Gammaproteobacteria</taxon>
        <taxon>Chromatiales</taxon>
        <taxon>Chromatiaceae</taxon>
        <taxon>Allochromatium</taxon>
    </lineage>
</organism>
<dbReference type="Gene3D" id="1.10.238.160">
    <property type="match status" value="1"/>
</dbReference>
<evidence type="ECO:0000313" key="3">
    <source>
        <dbReference type="Proteomes" id="UP000592294"/>
    </source>
</evidence>
<protein>
    <submittedName>
        <fullName evidence="2">AlpA family phage regulatory protein</fullName>
    </submittedName>
</protein>
<dbReference type="EMBL" id="JABZEO010000006">
    <property type="protein sequence ID" value="NVZ09790.1"/>
    <property type="molecule type" value="Genomic_DNA"/>
</dbReference>
<gene>
    <name evidence="2" type="ORF">HW932_11010</name>
</gene>
<sequence>MRKREDQDQHSASPLTQDQAASRLTTQTDNLRLAPQHSHALELFDRYADSVNVSLPVVQGLFGCSRATIYRWVKNGYLPAPNKFGPRISRWNVGELRQVLDKARNDTSR</sequence>
<comment type="caution">
    <text evidence="2">The sequence shown here is derived from an EMBL/GenBank/DDBJ whole genome shotgun (WGS) entry which is preliminary data.</text>
</comment>
<dbReference type="RefSeq" id="WP_176976540.1">
    <property type="nucleotide sequence ID" value="NZ_JABZEO010000006.1"/>
</dbReference>
<feature type="region of interest" description="Disordered" evidence="1">
    <location>
        <begin position="1"/>
        <end position="31"/>
    </location>
</feature>
<dbReference type="Proteomes" id="UP000592294">
    <property type="component" value="Unassembled WGS sequence"/>
</dbReference>
<dbReference type="InterPro" id="IPR010260">
    <property type="entry name" value="AlpA"/>
</dbReference>
<name>A0A850RFS5_9GAMM</name>